<reference evidence="1 2" key="1">
    <citation type="submission" date="2021-06" db="EMBL/GenBank/DDBJ databases">
        <title>Caerostris extrusa draft genome.</title>
        <authorList>
            <person name="Kono N."/>
            <person name="Arakawa K."/>
        </authorList>
    </citation>
    <scope>NUCLEOTIDE SEQUENCE [LARGE SCALE GENOMIC DNA]</scope>
</reference>
<comment type="caution">
    <text evidence="1">The sequence shown here is derived from an EMBL/GenBank/DDBJ whole genome shotgun (WGS) entry which is preliminary data.</text>
</comment>
<organism evidence="1 2">
    <name type="scientific">Caerostris extrusa</name>
    <name type="common">Bark spider</name>
    <name type="synonym">Caerostris bankana</name>
    <dbReference type="NCBI Taxonomy" id="172846"/>
    <lineage>
        <taxon>Eukaryota</taxon>
        <taxon>Metazoa</taxon>
        <taxon>Ecdysozoa</taxon>
        <taxon>Arthropoda</taxon>
        <taxon>Chelicerata</taxon>
        <taxon>Arachnida</taxon>
        <taxon>Araneae</taxon>
        <taxon>Araneomorphae</taxon>
        <taxon>Entelegynae</taxon>
        <taxon>Araneoidea</taxon>
        <taxon>Araneidae</taxon>
        <taxon>Caerostris</taxon>
    </lineage>
</organism>
<accession>A0AAV4RG77</accession>
<protein>
    <submittedName>
        <fullName evidence="1">Uncharacterized protein</fullName>
    </submittedName>
</protein>
<evidence type="ECO:0000313" key="2">
    <source>
        <dbReference type="Proteomes" id="UP001054945"/>
    </source>
</evidence>
<proteinExistence type="predicted"/>
<name>A0AAV4RG77_CAEEX</name>
<keyword evidence="2" id="KW-1185">Reference proteome</keyword>
<sequence>MLQVSPPKSNLAGKEERQMRRKWLLADDVSGILKTTFEGKSRQLTSVVNASSSTISENGNSMRNAIRKIEIKGLSDVLTFCF</sequence>
<dbReference type="AlphaFoldDB" id="A0AAV4RG77"/>
<dbReference type="EMBL" id="BPLR01007778">
    <property type="protein sequence ID" value="GIY19614.1"/>
    <property type="molecule type" value="Genomic_DNA"/>
</dbReference>
<dbReference type="Proteomes" id="UP001054945">
    <property type="component" value="Unassembled WGS sequence"/>
</dbReference>
<evidence type="ECO:0000313" key="1">
    <source>
        <dbReference type="EMBL" id="GIY19614.1"/>
    </source>
</evidence>
<gene>
    <name evidence="1" type="ORF">CEXT_440641</name>
</gene>